<dbReference type="Gene3D" id="3.30.300.30">
    <property type="match status" value="1"/>
</dbReference>
<dbReference type="GO" id="GO:0031956">
    <property type="term" value="F:medium-chain fatty acid-CoA ligase activity"/>
    <property type="evidence" value="ECO:0007669"/>
    <property type="project" value="TreeGrafter"/>
</dbReference>
<feature type="domain" description="AMP-dependent synthetase/ligase" evidence="3">
    <location>
        <begin position="23"/>
        <end position="120"/>
    </location>
</feature>
<dbReference type="EMBL" id="CAMXCT020000195">
    <property type="protein sequence ID" value="CAL1128687.1"/>
    <property type="molecule type" value="Genomic_DNA"/>
</dbReference>
<organism evidence="5">
    <name type="scientific">Cladocopium goreaui</name>
    <dbReference type="NCBI Taxonomy" id="2562237"/>
    <lineage>
        <taxon>Eukaryota</taxon>
        <taxon>Sar</taxon>
        <taxon>Alveolata</taxon>
        <taxon>Dinophyceae</taxon>
        <taxon>Suessiales</taxon>
        <taxon>Symbiodiniaceae</taxon>
        <taxon>Cladocopium</taxon>
    </lineage>
</organism>
<protein>
    <submittedName>
        <fullName evidence="7">Long-chain-fatty-acid--CoA ligase</fullName>
    </submittedName>
</protein>
<dbReference type="Proteomes" id="UP001152797">
    <property type="component" value="Unassembled WGS sequence"/>
</dbReference>
<gene>
    <name evidence="5" type="ORF">C1SCF055_LOCUS3646</name>
</gene>
<accession>A0A9P1BL33</accession>
<dbReference type="EMBL" id="CAMXCT010000195">
    <property type="protein sequence ID" value="CAI3975312.1"/>
    <property type="molecule type" value="Genomic_DNA"/>
</dbReference>
<dbReference type="Gene3D" id="3.40.50.12780">
    <property type="entry name" value="N-terminal domain of ligase-like"/>
    <property type="match status" value="1"/>
</dbReference>
<evidence type="ECO:0000313" key="8">
    <source>
        <dbReference type="Proteomes" id="UP001152797"/>
    </source>
</evidence>
<dbReference type="GO" id="GO:0006631">
    <property type="term" value="P:fatty acid metabolic process"/>
    <property type="evidence" value="ECO:0007669"/>
    <property type="project" value="TreeGrafter"/>
</dbReference>
<reference evidence="5" key="1">
    <citation type="submission" date="2022-10" db="EMBL/GenBank/DDBJ databases">
        <authorList>
            <person name="Chen Y."/>
            <person name="Dougan E. K."/>
            <person name="Chan C."/>
            <person name="Rhodes N."/>
            <person name="Thang M."/>
        </authorList>
    </citation>
    <scope>NUCLEOTIDE SEQUENCE</scope>
</reference>
<dbReference type="OrthoDB" id="6614653at2759"/>
<evidence type="ECO:0000313" key="7">
    <source>
        <dbReference type="EMBL" id="CAL4762624.1"/>
    </source>
</evidence>
<dbReference type="PANTHER" id="PTHR43201:SF5">
    <property type="entry name" value="MEDIUM-CHAIN ACYL-COA LIGASE ACSF2, MITOCHONDRIAL"/>
    <property type="match status" value="1"/>
</dbReference>
<evidence type="ECO:0000256" key="2">
    <source>
        <dbReference type="ARBA" id="ARBA00022598"/>
    </source>
</evidence>
<dbReference type="EMBL" id="CAMXCT030000195">
    <property type="protein sequence ID" value="CAL4762624.1"/>
    <property type="molecule type" value="Genomic_DNA"/>
</dbReference>
<evidence type="ECO:0000259" key="4">
    <source>
        <dbReference type="Pfam" id="PF13193"/>
    </source>
</evidence>
<dbReference type="Pfam" id="PF13193">
    <property type="entry name" value="AMP-binding_C"/>
    <property type="match status" value="1"/>
</dbReference>
<dbReference type="Pfam" id="PF00501">
    <property type="entry name" value="AMP-binding"/>
    <property type="match status" value="1"/>
</dbReference>
<evidence type="ECO:0000313" key="5">
    <source>
        <dbReference type="EMBL" id="CAI3975312.1"/>
    </source>
</evidence>
<feature type="domain" description="AMP-binding enzyme C-terminal" evidence="4">
    <location>
        <begin position="171"/>
        <end position="244"/>
    </location>
</feature>
<name>A0A9P1BL33_9DINO</name>
<comment type="similarity">
    <text evidence="1">Belongs to the ATP-dependent AMP-binding enzyme family.</text>
</comment>
<keyword evidence="8" id="KW-1185">Reference proteome</keyword>
<dbReference type="InterPro" id="IPR000873">
    <property type="entry name" value="AMP-dep_synth/lig_dom"/>
</dbReference>
<proteinExistence type="inferred from homology"/>
<evidence type="ECO:0000256" key="1">
    <source>
        <dbReference type="ARBA" id="ARBA00006432"/>
    </source>
</evidence>
<dbReference type="AlphaFoldDB" id="A0A9P1BL33"/>
<dbReference type="SUPFAM" id="SSF56801">
    <property type="entry name" value="Acetyl-CoA synthetase-like"/>
    <property type="match status" value="1"/>
</dbReference>
<sequence>MLSSALLDFVEHLEHRDLGSVAALALRRVVGSGDSVPLQLQSRFLEMFGWPVLEGCGITEIGGYYAAQPLDPLDREGKAGAMGRPTKGTQVRLVEDGKDVPVGSIGEVLLKTPSLPLGYWEDPEATKELFQDGWLRTGDLARFDLDGFLWFVARRKLIIVRRGSNLAPAAVERWLLEHPKVKAVVVVGVPDSAEGEVPVAWVLPGDEAPTAMELEEHATKGLASYEQPVRYWFRNTMPLNSVGKFDRAKLKDEAKALMANLAATAGA</sequence>
<dbReference type="PANTHER" id="PTHR43201">
    <property type="entry name" value="ACYL-COA SYNTHETASE"/>
    <property type="match status" value="1"/>
</dbReference>
<reference evidence="6" key="2">
    <citation type="submission" date="2024-04" db="EMBL/GenBank/DDBJ databases">
        <authorList>
            <person name="Chen Y."/>
            <person name="Shah S."/>
            <person name="Dougan E. K."/>
            <person name="Thang M."/>
            <person name="Chan C."/>
        </authorList>
    </citation>
    <scope>NUCLEOTIDE SEQUENCE [LARGE SCALE GENOMIC DNA]</scope>
</reference>
<keyword evidence="2 7" id="KW-0436">Ligase</keyword>
<dbReference type="InterPro" id="IPR042099">
    <property type="entry name" value="ANL_N_sf"/>
</dbReference>
<dbReference type="InterPro" id="IPR045851">
    <property type="entry name" value="AMP-bd_C_sf"/>
</dbReference>
<evidence type="ECO:0000259" key="3">
    <source>
        <dbReference type="Pfam" id="PF00501"/>
    </source>
</evidence>
<comment type="caution">
    <text evidence="5">The sequence shown here is derived from an EMBL/GenBank/DDBJ whole genome shotgun (WGS) entry which is preliminary data.</text>
</comment>
<evidence type="ECO:0000313" key="6">
    <source>
        <dbReference type="EMBL" id="CAL1128687.1"/>
    </source>
</evidence>
<dbReference type="InterPro" id="IPR025110">
    <property type="entry name" value="AMP-bd_C"/>
</dbReference>